<keyword evidence="3" id="KW-1185">Reference proteome</keyword>
<gene>
    <name evidence="2" type="ORF">ACFPZF_38710</name>
</gene>
<accession>A0ABW0VNE9</accession>
<name>A0ABW0VNE9_9ACTN</name>
<dbReference type="RefSeq" id="WP_380232799.1">
    <property type="nucleotide sequence ID" value="NZ_JBHSOC010000146.1"/>
</dbReference>
<organism evidence="2 3">
    <name type="scientific">Kitasatospora cinereorecta</name>
    <dbReference type="NCBI Taxonomy" id="285560"/>
    <lineage>
        <taxon>Bacteria</taxon>
        <taxon>Bacillati</taxon>
        <taxon>Actinomycetota</taxon>
        <taxon>Actinomycetes</taxon>
        <taxon>Kitasatosporales</taxon>
        <taxon>Streptomycetaceae</taxon>
        <taxon>Kitasatospora</taxon>
    </lineage>
</organism>
<proteinExistence type="predicted"/>
<feature type="compositionally biased region" description="Low complexity" evidence="1">
    <location>
        <begin position="10"/>
        <end position="38"/>
    </location>
</feature>
<feature type="region of interest" description="Disordered" evidence="1">
    <location>
        <begin position="1"/>
        <end position="45"/>
    </location>
</feature>
<comment type="caution">
    <text evidence="2">The sequence shown here is derived from an EMBL/GenBank/DDBJ whole genome shotgun (WGS) entry which is preliminary data.</text>
</comment>
<dbReference type="EMBL" id="JBHSOC010000146">
    <property type="protein sequence ID" value="MFC5647256.1"/>
    <property type="molecule type" value="Genomic_DNA"/>
</dbReference>
<reference evidence="3" key="1">
    <citation type="journal article" date="2019" name="Int. J. Syst. Evol. Microbiol.">
        <title>The Global Catalogue of Microorganisms (GCM) 10K type strain sequencing project: providing services to taxonomists for standard genome sequencing and annotation.</title>
        <authorList>
            <consortium name="The Broad Institute Genomics Platform"/>
            <consortium name="The Broad Institute Genome Sequencing Center for Infectious Disease"/>
            <person name="Wu L."/>
            <person name="Ma J."/>
        </authorList>
    </citation>
    <scope>NUCLEOTIDE SEQUENCE [LARGE SCALE GENOMIC DNA]</scope>
    <source>
        <strain evidence="3">CGMCC 4.1622</strain>
    </source>
</reference>
<evidence type="ECO:0000256" key="1">
    <source>
        <dbReference type="SAM" id="MobiDB-lite"/>
    </source>
</evidence>
<sequence>PAAGAGGGASEPTAAPSASPRAAGSSGAAGPSAAPQAKALDDLLTRGENAKAPIGSAVAKVRSCPAKAEIDSAAEVFDTGAKQRDQLISDLAALQVGDVPGGADAVATLRTAWQQSGDIDRAYAAWARTVSSQGCSGSTAPTTPDLTRANDLNPKATQSKKDFVEKWKPIAGAYNLAPRTWDRI</sequence>
<feature type="region of interest" description="Disordered" evidence="1">
    <location>
        <begin position="133"/>
        <end position="153"/>
    </location>
</feature>
<protein>
    <submittedName>
        <fullName evidence="2">Uncharacterized protein</fullName>
    </submittedName>
</protein>
<feature type="non-terminal residue" evidence="2">
    <location>
        <position position="1"/>
    </location>
</feature>
<evidence type="ECO:0000313" key="3">
    <source>
        <dbReference type="Proteomes" id="UP001596066"/>
    </source>
</evidence>
<dbReference type="Proteomes" id="UP001596066">
    <property type="component" value="Unassembled WGS sequence"/>
</dbReference>
<feature type="compositionally biased region" description="Polar residues" evidence="1">
    <location>
        <begin position="133"/>
        <end position="145"/>
    </location>
</feature>
<evidence type="ECO:0000313" key="2">
    <source>
        <dbReference type="EMBL" id="MFC5647256.1"/>
    </source>
</evidence>